<keyword evidence="10" id="KW-1006">Bacterial flagellum protein export</keyword>
<reference evidence="12 13" key="1">
    <citation type="submission" date="2016-07" db="EMBL/GenBank/DDBJ databases">
        <title>Genome and transcriptome analysis of iron-reducing fermentative bacteria Anoxybacter fermentans.</title>
        <authorList>
            <person name="Zeng X."/>
            <person name="Shao Z."/>
        </authorList>
    </citation>
    <scope>NUCLEOTIDE SEQUENCE [LARGE SCALE GENOMIC DNA]</scope>
    <source>
        <strain evidence="12 13">DY22613</strain>
    </source>
</reference>
<name>A0A3S9T023_9FIRM</name>
<dbReference type="Gene3D" id="1.10.287.1700">
    <property type="match status" value="1"/>
</dbReference>
<dbReference type="GO" id="GO:0006935">
    <property type="term" value="P:chemotaxis"/>
    <property type="evidence" value="ECO:0007669"/>
    <property type="project" value="UniProtKB-KW"/>
</dbReference>
<evidence type="ECO:0000256" key="8">
    <source>
        <dbReference type="ARBA" id="ARBA00022927"/>
    </source>
</evidence>
<feature type="coiled-coil region" evidence="11">
    <location>
        <begin position="75"/>
        <end position="106"/>
    </location>
</feature>
<keyword evidence="12" id="KW-0966">Cell projection</keyword>
<keyword evidence="9" id="KW-0472">Membrane</keyword>
<keyword evidence="5" id="KW-1003">Cell membrane</keyword>
<evidence type="ECO:0000256" key="11">
    <source>
        <dbReference type="SAM" id="Coils"/>
    </source>
</evidence>
<evidence type="ECO:0000313" key="13">
    <source>
        <dbReference type="Proteomes" id="UP000267250"/>
    </source>
</evidence>
<evidence type="ECO:0000256" key="9">
    <source>
        <dbReference type="ARBA" id="ARBA00023136"/>
    </source>
</evidence>
<evidence type="ECO:0000256" key="4">
    <source>
        <dbReference type="ARBA" id="ARBA00022448"/>
    </source>
</evidence>
<comment type="subcellular location">
    <subcellularLocation>
        <location evidence="1">Cell membrane</location>
        <topology evidence="1">Peripheral membrane protein</topology>
        <orientation evidence="1">Cytoplasmic side</orientation>
    </subcellularLocation>
</comment>
<feature type="coiled-coil region" evidence="11">
    <location>
        <begin position="12"/>
        <end position="39"/>
    </location>
</feature>
<dbReference type="GO" id="GO:0071973">
    <property type="term" value="P:bacterial-type flagellum-dependent cell motility"/>
    <property type="evidence" value="ECO:0007669"/>
    <property type="project" value="InterPro"/>
</dbReference>
<organism evidence="12 13">
    <name type="scientific">Anoxybacter fermentans</name>
    <dbReference type="NCBI Taxonomy" id="1323375"/>
    <lineage>
        <taxon>Bacteria</taxon>
        <taxon>Bacillati</taxon>
        <taxon>Bacillota</taxon>
        <taxon>Clostridia</taxon>
        <taxon>Halanaerobiales</taxon>
        <taxon>Anoxybacter</taxon>
    </lineage>
</organism>
<dbReference type="GO" id="GO:0015031">
    <property type="term" value="P:protein transport"/>
    <property type="evidence" value="ECO:0007669"/>
    <property type="project" value="UniProtKB-KW"/>
</dbReference>
<dbReference type="KEGG" id="aft:BBF96_11045"/>
<sequence length="156" mass="18825">MKAFQFKFQSILKIKEQEENRLQEEYALLKKAYIEVQENLKKLISIKEDYLSELYSNEGEGSLDINKALLYRDYLAHLRREIAVTKEEEKRKKQEMEAGYNRLVEKTRERKMLEKLKEKHRVSFISEQLRKIQNELDDLAQGRFNHQKSKDLEADR</sequence>
<dbReference type="Pfam" id="PF02050">
    <property type="entry name" value="FliJ"/>
    <property type="match status" value="1"/>
</dbReference>
<dbReference type="AlphaFoldDB" id="A0A3S9T023"/>
<keyword evidence="6" id="KW-0145">Chemotaxis</keyword>
<dbReference type="InterPro" id="IPR053716">
    <property type="entry name" value="Flag_assembly_chemotaxis_eff"/>
</dbReference>
<dbReference type="Proteomes" id="UP000267250">
    <property type="component" value="Chromosome"/>
</dbReference>
<comment type="similarity">
    <text evidence="2">Belongs to the FliJ family.</text>
</comment>
<evidence type="ECO:0000313" key="12">
    <source>
        <dbReference type="EMBL" id="AZR73877.1"/>
    </source>
</evidence>
<evidence type="ECO:0000256" key="5">
    <source>
        <dbReference type="ARBA" id="ARBA00022475"/>
    </source>
</evidence>
<protein>
    <recommendedName>
        <fullName evidence="3">Flagellar FliJ protein</fullName>
    </recommendedName>
</protein>
<keyword evidence="7" id="KW-1005">Bacterial flagellum biogenesis</keyword>
<keyword evidence="8" id="KW-0653">Protein transport</keyword>
<evidence type="ECO:0000256" key="1">
    <source>
        <dbReference type="ARBA" id="ARBA00004413"/>
    </source>
</evidence>
<keyword evidence="4" id="KW-0813">Transport</keyword>
<dbReference type="InterPro" id="IPR012823">
    <property type="entry name" value="Flagell_FliJ"/>
</dbReference>
<evidence type="ECO:0000256" key="10">
    <source>
        <dbReference type="ARBA" id="ARBA00023225"/>
    </source>
</evidence>
<dbReference type="GO" id="GO:0009288">
    <property type="term" value="C:bacterial-type flagellum"/>
    <property type="evidence" value="ECO:0007669"/>
    <property type="project" value="InterPro"/>
</dbReference>
<evidence type="ECO:0000256" key="2">
    <source>
        <dbReference type="ARBA" id="ARBA00010004"/>
    </source>
</evidence>
<accession>A0A3S9T023</accession>
<dbReference type="GO" id="GO:0044781">
    <property type="term" value="P:bacterial-type flagellum organization"/>
    <property type="evidence" value="ECO:0007669"/>
    <property type="project" value="UniProtKB-KW"/>
</dbReference>
<dbReference type="RefSeq" id="WP_127017229.1">
    <property type="nucleotide sequence ID" value="NZ_CP016379.1"/>
</dbReference>
<evidence type="ECO:0000256" key="6">
    <source>
        <dbReference type="ARBA" id="ARBA00022500"/>
    </source>
</evidence>
<evidence type="ECO:0000256" key="3">
    <source>
        <dbReference type="ARBA" id="ARBA00020392"/>
    </source>
</evidence>
<keyword evidence="13" id="KW-1185">Reference proteome</keyword>
<dbReference type="NCBIfam" id="TIGR02473">
    <property type="entry name" value="flagell_FliJ"/>
    <property type="match status" value="1"/>
</dbReference>
<evidence type="ECO:0000256" key="7">
    <source>
        <dbReference type="ARBA" id="ARBA00022795"/>
    </source>
</evidence>
<dbReference type="OrthoDB" id="1727315at2"/>
<keyword evidence="12" id="KW-0969">Cilium</keyword>
<gene>
    <name evidence="12" type="ORF">BBF96_11045</name>
</gene>
<proteinExistence type="inferred from homology"/>
<dbReference type="GO" id="GO:0005886">
    <property type="term" value="C:plasma membrane"/>
    <property type="evidence" value="ECO:0007669"/>
    <property type="project" value="UniProtKB-SubCell"/>
</dbReference>
<dbReference type="EMBL" id="CP016379">
    <property type="protein sequence ID" value="AZR73877.1"/>
    <property type="molecule type" value="Genomic_DNA"/>
</dbReference>
<keyword evidence="12" id="KW-0282">Flagellum</keyword>
<keyword evidence="11" id="KW-0175">Coiled coil</keyword>